<dbReference type="InterPro" id="IPR017911">
    <property type="entry name" value="MacB-like_ATP-bd"/>
</dbReference>
<evidence type="ECO:0000259" key="6">
    <source>
        <dbReference type="PROSITE" id="PS50893"/>
    </source>
</evidence>
<accession>A0ABU1WI87</accession>
<evidence type="ECO:0000256" key="5">
    <source>
        <dbReference type="SAM" id="MobiDB-lite"/>
    </source>
</evidence>
<dbReference type="RefSeq" id="WP_310312242.1">
    <property type="nucleotide sequence ID" value="NZ_JAVDWU010000002.1"/>
</dbReference>
<reference evidence="7 8" key="1">
    <citation type="submission" date="2023-07" db="EMBL/GenBank/DDBJ databases">
        <title>Sorghum-associated microbial communities from plants grown in Nebraska, USA.</title>
        <authorList>
            <person name="Schachtman D."/>
        </authorList>
    </citation>
    <scope>NUCLEOTIDE SEQUENCE [LARGE SCALE GENOMIC DNA]</scope>
    <source>
        <strain evidence="7 8">4249</strain>
    </source>
</reference>
<name>A0ABU1WI87_9BURK</name>
<dbReference type="PANTHER" id="PTHR24220">
    <property type="entry name" value="IMPORT ATP-BINDING PROTEIN"/>
    <property type="match status" value="1"/>
</dbReference>
<proteinExistence type="predicted"/>
<keyword evidence="2" id="KW-1003">Cell membrane</keyword>
<keyword evidence="4 7" id="KW-0067">ATP-binding</keyword>
<protein>
    <submittedName>
        <fullName evidence="7">ABC transport system ATP-binding protein</fullName>
    </submittedName>
</protein>
<keyword evidence="8" id="KW-1185">Reference proteome</keyword>
<dbReference type="EMBL" id="JAVDWU010000002">
    <property type="protein sequence ID" value="MDR7148985.1"/>
    <property type="molecule type" value="Genomic_DNA"/>
</dbReference>
<feature type="region of interest" description="Disordered" evidence="5">
    <location>
        <begin position="226"/>
        <end position="266"/>
    </location>
</feature>
<dbReference type="CDD" id="cd03255">
    <property type="entry name" value="ABC_MJ0796_LolCDE_FtsE"/>
    <property type="match status" value="1"/>
</dbReference>
<dbReference type="SUPFAM" id="SSF52540">
    <property type="entry name" value="P-loop containing nucleoside triphosphate hydrolases"/>
    <property type="match status" value="1"/>
</dbReference>
<sequence>MTDTIPPIIEVDDLSMSYPLAHTRVDVLRGVNMRIEAGTRVAIAGPSGSGKTSLLLLFSGLERPSGGRVVIDGVDLGKLDSDGLADLRRERVGIVFQSFHLLPSLNALDNVALPLQMAGRRDAREQARAMLTRVGLDSRLDHFPTQLSGGEQQRVAIARALVHRPRLLLADEPTGNLDDHTAESVRELLFELNRDLGTTLVLVTHDLDFAARCDRVLRLHDGQLHETAPSEVHSPIPASASTSTPTFTASTTYHPAAGTTSHALPA</sequence>
<dbReference type="Gene3D" id="3.40.50.300">
    <property type="entry name" value="P-loop containing nucleotide triphosphate hydrolases"/>
    <property type="match status" value="1"/>
</dbReference>
<feature type="compositionally biased region" description="Low complexity" evidence="5">
    <location>
        <begin position="234"/>
        <end position="252"/>
    </location>
</feature>
<evidence type="ECO:0000256" key="4">
    <source>
        <dbReference type="ARBA" id="ARBA00022840"/>
    </source>
</evidence>
<dbReference type="Pfam" id="PF00005">
    <property type="entry name" value="ABC_tran"/>
    <property type="match status" value="1"/>
</dbReference>
<evidence type="ECO:0000256" key="1">
    <source>
        <dbReference type="ARBA" id="ARBA00022448"/>
    </source>
</evidence>
<dbReference type="SMART" id="SM00382">
    <property type="entry name" value="AAA"/>
    <property type="match status" value="1"/>
</dbReference>
<evidence type="ECO:0000256" key="3">
    <source>
        <dbReference type="ARBA" id="ARBA00022741"/>
    </source>
</evidence>
<dbReference type="InterPro" id="IPR003593">
    <property type="entry name" value="AAA+_ATPase"/>
</dbReference>
<evidence type="ECO:0000256" key="2">
    <source>
        <dbReference type="ARBA" id="ARBA00022475"/>
    </source>
</evidence>
<keyword evidence="2" id="KW-0472">Membrane</keyword>
<organism evidence="7 8">
    <name type="scientific">Hydrogenophaga palleronii</name>
    <dbReference type="NCBI Taxonomy" id="65655"/>
    <lineage>
        <taxon>Bacteria</taxon>
        <taxon>Pseudomonadati</taxon>
        <taxon>Pseudomonadota</taxon>
        <taxon>Betaproteobacteria</taxon>
        <taxon>Burkholderiales</taxon>
        <taxon>Comamonadaceae</taxon>
        <taxon>Hydrogenophaga</taxon>
    </lineage>
</organism>
<dbReference type="GO" id="GO:0005524">
    <property type="term" value="F:ATP binding"/>
    <property type="evidence" value="ECO:0007669"/>
    <property type="project" value="UniProtKB-KW"/>
</dbReference>
<dbReference type="InterPro" id="IPR015854">
    <property type="entry name" value="ABC_transpr_LolD-like"/>
</dbReference>
<comment type="caution">
    <text evidence="7">The sequence shown here is derived from an EMBL/GenBank/DDBJ whole genome shotgun (WGS) entry which is preliminary data.</text>
</comment>
<dbReference type="Proteomes" id="UP001265700">
    <property type="component" value="Unassembled WGS sequence"/>
</dbReference>
<dbReference type="PROSITE" id="PS50893">
    <property type="entry name" value="ABC_TRANSPORTER_2"/>
    <property type="match status" value="1"/>
</dbReference>
<evidence type="ECO:0000313" key="8">
    <source>
        <dbReference type="Proteomes" id="UP001265700"/>
    </source>
</evidence>
<keyword evidence="1" id="KW-0813">Transport</keyword>
<dbReference type="InterPro" id="IPR003439">
    <property type="entry name" value="ABC_transporter-like_ATP-bd"/>
</dbReference>
<evidence type="ECO:0000313" key="7">
    <source>
        <dbReference type="EMBL" id="MDR7148985.1"/>
    </source>
</evidence>
<keyword evidence="3" id="KW-0547">Nucleotide-binding</keyword>
<dbReference type="PROSITE" id="PS00211">
    <property type="entry name" value="ABC_TRANSPORTER_1"/>
    <property type="match status" value="1"/>
</dbReference>
<gene>
    <name evidence="7" type="ORF">J2W49_000934</name>
</gene>
<feature type="domain" description="ABC transporter" evidence="6">
    <location>
        <begin position="9"/>
        <end position="246"/>
    </location>
</feature>
<dbReference type="InterPro" id="IPR017871">
    <property type="entry name" value="ABC_transporter-like_CS"/>
</dbReference>
<dbReference type="InterPro" id="IPR027417">
    <property type="entry name" value="P-loop_NTPase"/>
</dbReference>